<dbReference type="EMBL" id="JBHTCA010000037">
    <property type="protein sequence ID" value="MFC7411586.1"/>
    <property type="molecule type" value="Genomic_DNA"/>
</dbReference>
<reference evidence="3" key="1">
    <citation type="journal article" date="2019" name="Int. J. Syst. Evol. Microbiol.">
        <title>The Global Catalogue of Microorganisms (GCM) 10K type strain sequencing project: providing services to taxonomists for standard genome sequencing and annotation.</title>
        <authorList>
            <consortium name="The Broad Institute Genomics Platform"/>
            <consortium name="The Broad Institute Genome Sequencing Center for Infectious Disease"/>
            <person name="Wu L."/>
            <person name="Ma J."/>
        </authorList>
    </citation>
    <scope>NUCLEOTIDE SEQUENCE [LARGE SCALE GENOMIC DNA]</scope>
    <source>
        <strain evidence="3">CGMCC 1.12371</strain>
    </source>
</reference>
<feature type="compositionally biased region" description="Basic and acidic residues" evidence="1">
    <location>
        <begin position="164"/>
        <end position="181"/>
    </location>
</feature>
<accession>A0ABW2QRA3</accession>
<evidence type="ECO:0000313" key="2">
    <source>
        <dbReference type="EMBL" id="MFC7411586.1"/>
    </source>
</evidence>
<keyword evidence="3" id="KW-1185">Reference proteome</keyword>
<dbReference type="RefSeq" id="WP_382228201.1">
    <property type="nucleotide sequence ID" value="NZ_JBHTCA010000037.1"/>
</dbReference>
<name>A0ABW2QRA3_9BURK</name>
<evidence type="ECO:0008006" key="4">
    <source>
        <dbReference type="Google" id="ProtNLM"/>
    </source>
</evidence>
<organism evidence="2 3">
    <name type="scientific">Hydrogenophaga atypica</name>
    <dbReference type="NCBI Taxonomy" id="249409"/>
    <lineage>
        <taxon>Bacteria</taxon>
        <taxon>Pseudomonadati</taxon>
        <taxon>Pseudomonadota</taxon>
        <taxon>Betaproteobacteria</taxon>
        <taxon>Burkholderiales</taxon>
        <taxon>Comamonadaceae</taxon>
        <taxon>Hydrogenophaga</taxon>
    </lineage>
</organism>
<feature type="region of interest" description="Disordered" evidence="1">
    <location>
        <begin position="164"/>
        <end position="191"/>
    </location>
</feature>
<dbReference type="Proteomes" id="UP001596501">
    <property type="component" value="Unassembled WGS sequence"/>
</dbReference>
<evidence type="ECO:0000313" key="3">
    <source>
        <dbReference type="Proteomes" id="UP001596501"/>
    </source>
</evidence>
<sequence>MPAALRRVPRWVCHKAKVPYDPSALRRKASVVDPATWGTFDQAQTAYEESEGNRDGVGLVLAGDGIVGVDLDHVVHDGAPDPAAMALLARIGCQFIELSPSGTGLHGWGYGPNIGGRRGKLDGINVELYSQGRYLTMTGRPLKDGPLVELSGFAAVADALRGSDENSTYRREQRSTEDDSSHLPFSSVGLPHQTLPAIEGERNKKLFELARWLKGTRADATRDELRVMVQEWHRQALPVIGTKDFATTWIDFLRGWEKVRSPHGATLAAILSGIDCGAPLPDTIVALGYGEAGNRLYRICMALQAHAGDQPFFVSARQAGEMTGMHFTDASKVLSAFVADGVLELVVRGVGRVASRYRLAQANGGQT</sequence>
<gene>
    <name evidence="2" type="ORF">ACFQPB_22255</name>
</gene>
<evidence type="ECO:0000256" key="1">
    <source>
        <dbReference type="SAM" id="MobiDB-lite"/>
    </source>
</evidence>
<proteinExistence type="predicted"/>
<comment type="caution">
    <text evidence="2">The sequence shown here is derived from an EMBL/GenBank/DDBJ whole genome shotgun (WGS) entry which is preliminary data.</text>
</comment>
<protein>
    <recommendedName>
        <fullName evidence="4">DNA primase/polymerase bifunctional N-terminal domain-containing protein</fullName>
    </recommendedName>
</protein>